<evidence type="ECO:0000313" key="6">
    <source>
        <dbReference type="EMBL" id="CAD9086018.1"/>
    </source>
</evidence>
<gene>
    <name evidence="6" type="ORF">PCOS0759_LOCUS9272</name>
</gene>
<organism evidence="6">
    <name type="scientific">Percolomonas cosmopolitus</name>
    <dbReference type="NCBI Taxonomy" id="63605"/>
    <lineage>
        <taxon>Eukaryota</taxon>
        <taxon>Discoba</taxon>
        <taxon>Heterolobosea</taxon>
        <taxon>Tetramitia</taxon>
        <taxon>Eutetramitia</taxon>
        <taxon>Percolomonadidae</taxon>
        <taxon>Percolomonas</taxon>
    </lineage>
</organism>
<proteinExistence type="inferred from homology"/>
<dbReference type="InterPro" id="IPR000073">
    <property type="entry name" value="AB_hydrolase_1"/>
</dbReference>
<sequence>MSHKFGQNLLTLVALLLLLVSSISSEINWEDCAMRTKSISKDHTTFATFEYEDADETVHCATVDVPLRWDRPDERQINFFVKRYPSIRQPAKGTLWLLEGGPGNSGAALEDVAMSARRYLQYFDVYVPDYRGTGRSSRLTCGDRNPLSNTKSEVKSCFDAVEESEGDFISGYSTENAARDVIHFYNMTQMGRDETQDLVLYGVSFGTLWLNSIISLEPQLVKKAIADSMVDPNVSLLDSDLNFLEAGNRFIQTCKDTDFCNDKFDGKVEEVIKNVFQAQSDSSTRCGAYWNPEFLSQVAARLLAHQEGRKFVFPIFYRLNRCERTDQTFLDNLQLVLISGILGYRIDGKVIDMNRLSEDFDSADNSDVLYALVGLSELGNVPNKTKEEFLSKFDGFPPYFHAGYSENLFNVFNAISEMDSPILYSESLSLATHYSNPLLMLHGELDARTPLSFTDVWKNHFTNTDQRIIVFPNTVHGVVSNTKMLSNVDYDGPTQYCALNVMIRFIEDESDVDTKCVDNGWIPHSPKMQFEMVDGNSVYSYAIGNNDNLWEGGSALSMREIALIVLAAIIAVLLCCFICVCCCVCCCICWTGRKLGKKKTSSAQIHNDSELDTDSGRAESVVDNAATPIEVVDVAPSNTN</sequence>
<dbReference type="Gene3D" id="3.40.50.1820">
    <property type="entry name" value="alpha/beta hydrolase"/>
    <property type="match status" value="1"/>
</dbReference>
<dbReference type="Pfam" id="PF00561">
    <property type="entry name" value="Abhydrolase_1"/>
    <property type="match status" value="1"/>
</dbReference>
<name>A0A7S1PJ49_9EUKA</name>
<dbReference type="InterPro" id="IPR051601">
    <property type="entry name" value="Serine_prot/Carboxylest_S33"/>
</dbReference>
<evidence type="ECO:0000256" key="1">
    <source>
        <dbReference type="ARBA" id="ARBA00010088"/>
    </source>
</evidence>
<dbReference type="PANTHER" id="PTHR43248:SF3">
    <property type="entry name" value="AB HYDROLASE-1 DOMAIN-CONTAINING PROTEIN"/>
    <property type="match status" value="1"/>
</dbReference>
<feature type="chain" id="PRO_5030789906" description="AB hydrolase-1 domain-containing protein" evidence="4">
    <location>
        <begin position="26"/>
        <end position="640"/>
    </location>
</feature>
<keyword evidence="3" id="KW-0812">Transmembrane</keyword>
<keyword evidence="3" id="KW-1133">Transmembrane helix</keyword>
<evidence type="ECO:0000256" key="3">
    <source>
        <dbReference type="SAM" id="Phobius"/>
    </source>
</evidence>
<dbReference type="EMBL" id="HBGD01011252">
    <property type="protein sequence ID" value="CAD9086018.1"/>
    <property type="molecule type" value="Transcribed_RNA"/>
</dbReference>
<protein>
    <recommendedName>
        <fullName evidence="5">AB hydrolase-1 domain-containing protein</fullName>
    </recommendedName>
</protein>
<dbReference type="AlphaFoldDB" id="A0A7S1PJ49"/>
<feature type="transmembrane region" description="Helical" evidence="3">
    <location>
        <begin position="561"/>
        <end position="590"/>
    </location>
</feature>
<comment type="similarity">
    <text evidence="1">Belongs to the peptidase S33 family.</text>
</comment>
<keyword evidence="4" id="KW-0732">Signal</keyword>
<feature type="domain" description="AB hydrolase-1" evidence="5">
    <location>
        <begin position="97"/>
        <end position="240"/>
    </location>
</feature>
<accession>A0A7S1PJ49</accession>
<dbReference type="PANTHER" id="PTHR43248">
    <property type="entry name" value="2-SUCCINYL-6-HYDROXY-2,4-CYCLOHEXADIENE-1-CARBOXYLATE SYNTHASE"/>
    <property type="match status" value="1"/>
</dbReference>
<reference evidence="6" key="1">
    <citation type="submission" date="2021-01" db="EMBL/GenBank/DDBJ databases">
        <authorList>
            <person name="Corre E."/>
            <person name="Pelletier E."/>
            <person name="Niang G."/>
            <person name="Scheremetjew M."/>
            <person name="Finn R."/>
            <person name="Kale V."/>
            <person name="Holt S."/>
            <person name="Cochrane G."/>
            <person name="Meng A."/>
            <person name="Brown T."/>
            <person name="Cohen L."/>
        </authorList>
    </citation>
    <scope>NUCLEOTIDE SEQUENCE</scope>
    <source>
        <strain evidence="6">WS</strain>
    </source>
</reference>
<dbReference type="GO" id="GO:0016787">
    <property type="term" value="F:hydrolase activity"/>
    <property type="evidence" value="ECO:0007669"/>
    <property type="project" value="UniProtKB-KW"/>
</dbReference>
<keyword evidence="2" id="KW-0378">Hydrolase</keyword>
<dbReference type="InterPro" id="IPR029058">
    <property type="entry name" value="AB_hydrolase_fold"/>
</dbReference>
<feature type="signal peptide" evidence="4">
    <location>
        <begin position="1"/>
        <end position="25"/>
    </location>
</feature>
<evidence type="ECO:0000256" key="2">
    <source>
        <dbReference type="ARBA" id="ARBA00022801"/>
    </source>
</evidence>
<evidence type="ECO:0000256" key="4">
    <source>
        <dbReference type="SAM" id="SignalP"/>
    </source>
</evidence>
<keyword evidence="3" id="KW-0472">Membrane</keyword>
<evidence type="ECO:0000259" key="5">
    <source>
        <dbReference type="Pfam" id="PF00561"/>
    </source>
</evidence>
<dbReference type="SUPFAM" id="SSF53474">
    <property type="entry name" value="alpha/beta-Hydrolases"/>
    <property type="match status" value="1"/>
</dbReference>